<keyword evidence="1" id="KW-1133">Transmembrane helix</keyword>
<dbReference type="PANTHER" id="PTHR33264">
    <property type="entry name" value="EXPRESSED PROTEIN"/>
    <property type="match status" value="1"/>
</dbReference>
<name>A0A6N2B5P9_SOLCI</name>
<evidence type="ECO:0000256" key="1">
    <source>
        <dbReference type="SAM" id="Phobius"/>
    </source>
</evidence>
<dbReference type="EMBL" id="RXGB01005776">
    <property type="protein sequence ID" value="TMW87313.1"/>
    <property type="molecule type" value="Genomic_DNA"/>
</dbReference>
<feature type="transmembrane region" description="Helical" evidence="1">
    <location>
        <begin position="6"/>
        <end position="31"/>
    </location>
</feature>
<comment type="caution">
    <text evidence="2">The sequence shown here is derived from an EMBL/GenBank/DDBJ whole genome shotgun (WGS) entry which is preliminary data.</text>
</comment>
<dbReference type="AlphaFoldDB" id="A0A6N2B5P9"/>
<keyword evidence="1" id="KW-0472">Membrane</keyword>
<sequence length="152" mass="17892">MEDKNIFAADCIVICCCCQCLILQIIILFLLNLPYKLLKKTKECIKKIRHRRRNKKTFREIEINRHEDDEILMDHGGCLRVELESLCCMEEVEKVLEEFSQKGEFAFGSFWGGDEEDVLKTDRITTCIHKQTVDYDVFHTHLIQVFGSFNLQ</sequence>
<keyword evidence="1" id="KW-0812">Transmembrane</keyword>
<protein>
    <submittedName>
        <fullName evidence="2">Uncharacterized protein</fullName>
    </submittedName>
</protein>
<accession>A0A6N2B5P9</accession>
<proteinExistence type="predicted"/>
<gene>
    <name evidence="2" type="ORF">EJD97_020117</name>
</gene>
<dbReference type="PANTHER" id="PTHR33264:SF27">
    <property type="entry name" value="TRANSMEMBRANE PROTEIN"/>
    <property type="match status" value="1"/>
</dbReference>
<reference evidence="2" key="1">
    <citation type="submission" date="2019-05" db="EMBL/GenBank/DDBJ databases">
        <title>The de novo reference genome and transcriptome assemblies of the wild tomato species Solanum chilense.</title>
        <authorList>
            <person name="Stam R."/>
            <person name="Nosenko T."/>
            <person name="Hoerger A.C."/>
            <person name="Stephan W."/>
            <person name="Seidel M.A."/>
            <person name="Kuhn J.M.M."/>
            <person name="Haberer G."/>
            <person name="Tellier A."/>
        </authorList>
    </citation>
    <scope>NUCLEOTIDE SEQUENCE</scope>
    <source>
        <tissue evidence="2">Mature leaves</tissue>
    </source>
</reference>
<organism evidence="2">
    <name type="scientific">Solanum chilense</name>
    <name type="common">Tomato</name>
    <name type="synonym">Lycopersicon chilense</name>
    <dbReference type="NCBI Taxonomy" id="4083"/>
    <lineage>
        <taxon>Eukaryota</taxon>
        <taxon>Viridiplantae</taxon>
        <taxon>Streptophyta</taxon>
        <taxon>Embryophyta</taxon>
        <taxon>Tracheophyta</taxon>
        <taxon>Spermatophyta</taxon>
        <taxon>Magnoliopsida</taxon>
        <taxon>eudicotyledons</taxon>
        <taxon>Gunneridae</taxon>
        <taxon>Pentapetalae</taxon>
        <taxon>asterids</taxon>
        <taxon>lamiids</taxon>
        <taxon>Solanales</taxon>
        <taxon>Solanaceae</taxon>
        <taxon>Solanoideae</taxon>
        <taxon>Solaneae</taxon>
        <taxon>Solanum</taxon>
        <taxon>Solanum subgen. Lycopersicon</taxon>
    </lineage>
</organism>
<evidence type="ECO:0000313" key="2">
    <source>
        <dbReference type="EMBL" id="TMW87313.1"/>
    </source>
</evidence>